<dbReference type="Pfam" id="PF20451">
    <property type="entry name" value="Calmod_bind_M"/>
    <property type="match status" value="1"/>
</dbReference>
<dbReference type="GO" id="GO:0005634">
    <property type="term" value="C:nucleus"/>
    <property type="evidence" value="ECO:0007669"/>
    <property type="project" value="TreeGrafter"/>
</dbReference>
<dbReference type="GO" id="GO:0043565">
    <property type="term" value="F:sequence-specific DNA binding"/>
    <property type="evidence" value="ECO:0007669"/>
    <property type="project" value="TreeGrafter"/>
</dbReference>
<comment type="caution">
    <text evidence="3">The sequence shown here is derived from an EMBL/GenBank/DDBJ whole genome shotgun (WGS) entry which is preliminary data.</text>
</comment>
<dbReference type="InterPro" id="IPR012416">
    <property type="entry name" value="CBP60"/>
</dbReference>
<proteinExistence type="predicted"/>
<dbReference type="EMBL" id="PKPP01000733">
    <property type="protein sequence ID" value="PWA89284.1"/>
    <property type="molecule type" value="Genomic_DNA"/>
</dbReference>
<dbReference type="STRING" id="35608.A0A2U1PU50"/>
<reference evidence="3 4" key="1">
    <citation type="journal article" date="2018" name="Mol. Plant">
        <title>The genome of Artemisia annua provides insight into the evolution of Asteraceae family and artemisinin biosynthesis.</title>
        <authorList>
            <person name="Shen Q."/>
            <person name="Zhang L."/>
            <person name="Liao Z."/>
            <person name="Wang S."/>
            <person name="Yan T."/>
            <person name="Shi P."/>
            <person name="Liu M."/>
            <person name="Fu X."/>
            <person name="Pan Q."/>
            <person name="Wang Y."/>
            <person name="Lv Z."/>
            <person name="Lu X."/>
            <person name="Zhang F."/>
            <person name="Jiang W."/>
            <person name="Ma Y."/>
            <person name="Chen M."/>
            <person name="Hao X."/>
            <person name="Li L."/>
            <person name="Tang Y."/>
            <person name="Lv G."/>
            <person name="Zhou Y."/>
            <person name="Sun X."/>
            <person name="Brodelius P.E."/>
            <person name="Rose J.K.C."/>
            <person name="Tang K."/>
        </authorList>
    </citation>
    <scope>NUCLEOTIDE SEQUENCE [LARGE SCALE GENOMIC DNA]</scope>
    <source>
        <strain evidence="4">cv. Huhao1</strain>
        <tissue evidence="3">Leaf</tissue>
    </source>
</reference>
<dbReference type="PANTHER" id="PTHR31713">
    <property type="entry name" value="OS02G0177800 PROTEIN"/>
    <property type="match status" value="1"/>
</dbReference>
<evidence type="ECO:0000313" key="3">
    <source>
        <dbReference type="EMBL" id="PWA89284.1"/>
    </source>
</evidence>
<feature type="domain" description="Calmodulin binding protein-like N-terminal" evidence="1">
    <location>
        <begin position="20"/>
        <end position="162"/>
    </location>
</feature>
<dbReference type="PANTHER" id="PTHR31713:SF64">
    <property type="entry name" value="CALMODULIN-BINDING PROTEIN60"/>
    <property type="match status" value="1"/>
</dbReference>
<dbReference type="GO" id="GO:0005516">
    <property type="term" value="F:calmodulin binding"/>
    <property type="evidence" value="ECO:0007669"/>
    <property type="project" value="InterPro"/>
</dbReference>
<dbReference type="Pfam" id="PF07887">
    <property type="entry name" value="Calmodulin_bind"/>
    <property type="match status" value="1"/>
</dbReference>
<sequence>MENSFDYATKEYTSLKPKSYKLKFLTKVASPIFTGKVIKGEASCGNESIKVILVDSQTDEPITNEPAAFKRVRIVLLPEDFEGIWTHSQFKRSIITDWGNNKNILGDHFLHLKHGKGFVGKIWIKHNRNHFSKAKFRLGAIIDNCSYEIEEAITDTFEVKDQRNELKSKKARLLKLTDKVSQLKFIGKKGVERLEGENILSVKDFLDRLSSNPLVLQKICGSNGKRWEETVRHAKTSISDKKCNICGSIGFTSQGLDNTPLVDHAECTEVEVDSYEPSPSYDNAMTFDDFHLQGHDQHLYSFYTMDELVFNAY</sequence>
<organism evidence="3 4">
    <name type="scientific">Artemisia annua</name>
    <name type="common">Sweet wormwood</name>
    <dbReference type="NCBI Taxonomy" id="35608"/>
    <lineage>
        <taxon>Eukaryota</taxon>
        <taxon>Viridiplantae</taxon>
        <taxon>Streptophyta</taxon>
        <taxon>Embryophyta</taxon>
        <taxon>Tracheophyta</taxon>
        <taxon>Spermatophyta</taxon>
        <taxon>Magnoliopsida</taxon>
        <taxon>eudicotyledons</taxon>
        <taxon>Gunneridae</taxon>
        <taxon>Pentapetalae</taxon>
        <taxon>asterids</taxon>
        <taxon>campanulids</taxon>
        <taxon>Asterales</taxon>
        <taxon>Asteraceae</taxon>
        <taxon>Asteroideae</taxon>
        <taxon>Anthemideae</taxon>
        <taxon>Artemisiinae</taxon>
        <taxon>Artemisia</taxon>
    </lineage>
</organism>
<dbReference type="InterPro" id="IPR046830">
    <property type="entry name" value="Calmod_bind_M"/>
</dbReference>
<gene>
    <name evidence="3" type="ORF">CTI12_AA034620</name>
</gene>
<protein>
    <submittedName>
        <fullName evidence="3">CALMODULIN-BINDING PROTEIN60</fullName>
    </submittedName>
</protein>
<dbReference type="OrthoDB" id="1730111at2759"/>
<dbReference type="GO" id="GO:0080142">
    <property type="term" value="P:regulation of salicylic acid biosynthetic process"/>
    <property type="evidence" value="ECO:0007669"/>
    <property type="project" value="TreeGrafter"/>
</dbReference>
<name>A0A2U1PU50_ARTAN</name>
<evidence type="ECO:0000259" key="1">
    <source>
        <dbReference type="Pfam" id="PF07887"/>
    </source>
</evidence>
<accession>A0A2U1PU50</accession>
<dbReference type="Proteomes" id="UP000245207">
    <property type="component" value="Unassembled WGS sequence"/>
</dbReference>
<dbReference type="GO" id="GO:0003700">
    <property type="term" value="F:DNA-binding transcription factor activity"/>
    <property type="evidence" value="ECO:0007669"/>
    <property type="project" value="TreeGrafter"/>
</dbReference>
<evidence type="ECO:0000313" key="4">
    <source>
        <dbReference type="Proteomes" id="UP000245207"/>
    </source>
</evidence>
<feature type="domain" description="Calmodulin binding protein central" evidence="2">
    <location>
        <begin position="176"/>
        <end position="237"/>
    </location>
</feature>
<dbReference type="InterPro" id="IPR046831">
    <property type="entry name" value="Calmodulin_bind_N"/>
</dbReference>
<evidence type="ECO:0000259" key="2">
    <source>
        <dbReference type="Pfam" id="PF20451"/>
    </source>
</evidence>
<keyword evidence="4" id="KW-1185">Reference proteome</keyword>
<dbReference type="AlphaFoldDB" id="A0A2U1PU50"/>